<keyword evidence="9 10" id="KW-0472">Membrane</keyword>
<evidence type="ECO:0000313" key="11">
    <source>
        <dbReference type="EMBL" id="MEK8029861.1"/>
    </source>
</evidence>
<keyword evidence="5" id="KW-0813">Transport</keyword>
<feature type="transmembrane region" description="Helical" evidence="10">
    <location>
        <begin position="49"/>
        <end position="66"/>
    </location>
</feature>
<feature type="transmembrane region" description="Helical" evidence="10">
    <location>
        <begin position="72"/>
        <end position="90"/>
    </location>
</feature>
<evidence type="ECO:0000256" key="8">
    <source>
        <dbReference type="ARBA" id="ARBA00022989"/>
    </source>
</evidence>
<sequence length="213" mass="23663">MDTLFQLAAPLMAEAFTLWGSPTTWLEVVAFVLSLWMVGCNMRVHSLGWPLAMISSLLYALLFAQSKLFGEASLQLFFVAVSAWGWWQWLKGRGDDGGALKVHRLSRRQQILTAAGTLAAWPLLGLALARFTSSDVPYFDALPTVASITGQVLLGRKLIDNWPVWLAVNLVSIALFAHKALWLTVVLYAIFAVLSVAGWRTWNRLEGHVDARH</sequence>
<feature type="transmembrane region" description="Helical" evidence="10">
    <location>
        <begin position="111"/>
        <end position="131"/>
    </location>
</feature>
<proteinExistence type="inferred from homology"/>
<dbReference type="NCBIfam" id="TIGR01528">
    <property type="entry name" value="NMN_trans_PnuC"/>
    <property type="match status" value="1"/>
</dbReference>
<dbReference type="PANTHER" id="PTHR36122">
    <property type="entry name" value="NICOTINAMIDE RIBOSIDE TRANSPORTER PNUC"/>
    <property type="match status" value="1"/>
</dbReference>
<evidence type="ECO:0000256" key="5">
    <source>
        <dbReference type="ARBA" id="ARBA00022448"/>
    </source>
</evidence>
<protein>
    <recommendedName>
        <fullName evidence="4">Nicotinamide riboside transporter PnuC</fullName>
    </recommendedName>
</protein>
<accession>A0ABU9BIS0</accession>
<evidence type="ECO:0000313" key="12">
    <source>
        <dbReference type="Proteomes" id="UP001371218"/>
    </source>
</evidence>
<evidence type="ECO:0000256" key="7">
    <source>
        <dbReference type="ARBA" id="ARBA00022692"/>
    </source>
</evidence>
<evidence type="ECO:0000256" key="10">
    <source>
        <dbReference type="SAM" id="Phobius"/>
    </source>
</evidence>
<dbReference type="RefSeq" id="WP_341424193.1">
    <property type="nucleotide sequence ID" value="NZ_JBBUTG010000001.1"/>
</dbReference>
<feature type="transmembrane region" description="Helical" evidence="10">
    <location>
        <begin position="25"/>
        <end position="42"/>
    </location>
</feature>
<dbReference type="EMBL" id="JBBUTG010000001">
    <property type="protein sequence ID" value="MEK8029861.1"/>
    <property type="molecule type" value="Genomic_DNA"/>
</dbReference>
<comment type="subcellular location">
    <subcellularLocation>
        <location evidence="2">Cell membrane</location>
        <topology evidence="2">Multi-pass membrane protein</topology>
    </subcellularLocation>
</comment>
<dbReference type="Pfam" id="PF04973">
    <property type="entry name" value="NMN_transporter"/>
    <property type="match status" value="1"/>
</dbReference>
<dbReference type="Proteomes" id="UP001371218">
    <property type="component" value="Unassembled WGS sequence"/>
</dbReference>
<keyword evidence="12" id="KW-1185">Reference proteome</keyword>
<evidence type="ECO:0000256" key="6">
    <source>
        <dbReference type="ARBA" id="ARBA00022475"/>
    </source>
</evidence>
<comment type="similarity">
    <text evidence="3">Belongs to the nicotinamide ribonucleoside (NR) uptake permease (TC 4.B.1) family.</text>
</comment>
<dbReference type="InterPro" id="IPR006419">
    <property type="entry name" value="NMN_transpt_PnuC"/>
</dbReference>
<gene>
    <name evidence="11" type="primary">pnuC</name>
    <name evidence="11" type="ORF">AACH06_03425</name>
</gene>
<keyword evidence="6" id="KW-1003">Cell membrane</keyword>
<organism evidence="11 12">
    <name type="scientific">Ideonella lacteola</name>
    <dbReference type="NCBI Taxonomy" id="2984193"/>
    <lineage>
        <taxon>Bacteria</taxon>
        <taxon>Pseudomonadati</taxon>
        <taxon>Pseudomonadota</taxon>
        <taxon>Betaproteobacteria</taxon>
        <taxon>Burkholderiales</taxon>
        <taxon>Sphaerotilaceae</taxon>
        <taxon>Ideonella</taxon>
    </lineage>
</organism>
<evidence type="ECO:0000256" key="3">
    <source>
        <dbReference type="ARBA" id="ARBA00006669"/>
    </source>
</evidence>
<keyword evidence="7 10" id="KW-0812">Transmembrane</keyword>
<reference evidence="11 12" key="1">
    <citation type="submission" date="2024-04" db="EMBL/GenBank/DDBJ databases">
        <title>Novel species of the genus Ideonella isolated from streams.</title>
        <authorList>
            <person name="Lu H."/>
        </authorList>
    </citation>
    <scope>NUCLEOTIDE SEQUENCE [LARGE SCALE GENOMIC DNA]</scope>
    <source>
        <strain evidence="11 12">DXS29W</strain>
    </source>
</reference>
<evidence type="ECO:0000256" key="4">
    <source>
        <dbReference type="ARBA" id="ARBA00017522"/>
    </source>
</evidence>
<feature type="transmembrane region" description="Helical" evidence="10">
    <location>
        <begin position="180"/>
        <end position="199"/>
    </location>
</feature>
<dbReference type="PANTHER" id="PTHR36122:SF2">
    <property type="entry name" value="NICOTINAMIDE RIBOSIDE TRANSPORTER PNUC"/>
    <property type="match status" value="1"/>
</dbReference>
<keyword evidence="8 10" id="KW-1133">Transmembrane helix</keyword>
<evidence type="ECO:0000256" key="1">
    <source>
        <dbReference type="ARBA" id="ARBA00002672"/>
    </source>
</evidence>
<evidence type="ECO:0000256" key="9">
    <source>
        <dbReference type="ARBA" id="ARBA00023136"/>
    </source>
</evidence>
<comment type="function">
    <text evidence="1">Required for nicotinamide riboside transport across the inner membrane.</text>
</comment>
<name>A0ABU9BIS0_9BURK</name>
<comment type="caution">
    <text evidence="11">The sequence shown here is derived from an EMBL/GenBank/DDBJ whole genome shotgun (WGS) entry which is preliminary data.</text>
</comment>
<evidence type="ECO:0000256" key="2">
    <source>
        <dbReference type="ARBA" id="ARBA00004651"/>
    </source>
</evidence>